<feature type="compositionally biased region" description="Polar residues" evidence="11">
    <location>
        <begin position="525"/>
        <end position="536"/>
    </location>
</feature>
<evidence type="ECO:0000256" key="9">
    <source>
        <dbReference type="PROSITE-ProRule" id="PRU10141"/>
    </source>
</evidence>
<evidence type="ECO:0000256" key="8">
    <source>
        <dbReference type="ARBA" id="ARBA00048679"/>
    </source>
</evidence>
<feature type="domain" description="Protein kinase" evidence="12">
    <location>
        <begin position="4"/>
        <end position="288"/>
    </location>
</feature>
<dbReference type="SUPFAM" id="SSF56112">
    <property type="entry name" value="Protein kinase-like (PK-like)"/>
    <property type="match status" value="1"/>
</dbReference>
<dbReference type="Gene3D" id="1.10.510.10">
    <property type="entry name" value="Transferase(Phosphotransferase) domain 1"/>
    <property type="match status" value="1"/>
</dbReference>
<name>A0A8H4B249_GIGMA</name>
<dbReference type="PROSITE" id="PS00107">
    <property type="entry name" value="PROTEIN_KINASE_ATP"/>
    <property type="match status" value="1"/>
</dbReference>
<dbReference type="AlphaFoldDB" id="A0A8H4B249"/>
<gene>
    <name evidence="13" type="ORF">F8M41_019584</name>
</gene>
<evidence type="ECO:0000256" key="11">
    <source>
        <dbReference type="SAM" id="MobiDB-lite"/>
    </source>
</evidence>
<protein>
    <recommendedName>
        <fullName evidence="1">non-specific serine/threonine protein kinase</fullName>
        <ecNumber evidence="1">2.7.11.1</ecNumber>
    </recommendedName>
</protein>
<feature type="compositionally biased region" description="Basic and acidic residues" evidence="11">
    <location>
        <begin position="514"/>
        <end position="524"/>
    </location>
</feature>
<evidence type="ECO:0000256" key="3">
    <source>
        <dbReference type="ARBA" id="ARBA00022679"/>
    </source>
</evidence>
<dbReference type="EC" id="2.7.11.1" evidence="1"/>
<feature type="compositionally biased region" description="Polar residues" evidence="11">
    <location>
        <begin position="483"/>
        <end position="495"/>
    </location>
</feature>
<feature type="region of interest" description="Disordered" evidence="11">
    <location>
        <begin position="483"/>
        <end position="536"/>
    </location>
</feature>
<dbReference type="GO" id="GO:0005524">
    <property type="term" value="F:ATP binding"/>
    <property type="evidence" value="ECO:0007669"/>
    <property type="project" value="UniProtKB-UniRule"/>
</dbReference>
<keyword evidence="3" id="KW-0808">Transferase</keyword>
<keyword evidence="4 9" id="KW-0547">Nucleotide-binding</keyword>
<dbReference type="PANTHER" id="PTHR44899:SF10">
    <property type="entry name" value="NIMA-RELATED KINASE 2"/>
    <property type="match status" value="1"/>
</dbReference>
<feature type="binding site" evidence="9">
    <location>
        <position position="33"/>
    </location>
    <ligand>
        <name>ATP</name>
        <dbReference type="ChEBI" id="CHEBI:30616"/>
    </ligand>
</feature>
<evidence type="ECO:0000313" key="14">
    <source>
        <dbReference type="Proteomes" id="UP000439903"/>
    </source>
</evidence>
<evidence type="ECO:0000313" key="13">
    <source>
        <dbReference type="EMBL" id="KAF0554090.1"/>
    </source>
</evidence>
<dbReference type="Gene3D" id="3.30.200.20">
    <property type="entry name" value="Phosphorylase Kinase, domain 1"/>
    <property type="match status" value="2"/>
</dbReference>
<dbReference type="InterPro" id="IPR000719">
    <property type="entry name" value="Prot_kinase_dom"/>
</dbReference>
<dbReference type="PROSITE" id="PS50011">
    <property type="entry name" value="PROTEIN_KINASE_DOM"/>
    <property type="match status" value="1"/>
</dbReference>
<keyword evidence="2" id="KW-0723">Serine/threonine-protein kinase</keyword>
<organism evidence="13 14">
    <name type="scientific">Gigaspora margarita</name>
    <dbReference type="NCBI Taxonomy" id="4874"/>
    <lineage>
        <taxon>Eukaryota</taxon>
        <taxon>Fungi</taxon>
        <taxon>Fungi incertae sedis</taxon>
        <taxon>Mucoromycota</taxon>
        <taxon>Glomeromycotina</taxon>
        <taxon>Glomeromycetes</taxon>
        <taxon>Diversisporales</taxon>
        <taxon>Gigasporaceae</taxon>
        <taxon>Gigaspora</taxon>
    </lineage>
</organism>
<evidence type="ECO:0000259" key="12">
    <source>
        <dbReference type="PROSITE" id="PS50011"/>
    </source>
</evidence>
<evidence type="ECO:0000256" key="10">
    <source>
        <dbReference type="SAM" id="Coils"/>
    </source>
</evidence>
<dbReference type="InterPro" id="IPR008271">
    <property type="entry name" value="Ser/Thr_kinase_AS"/>
</dbReference>
<evidence type="ECO:0000256" key="6">
    <source>
        <dbReference type="ARBA" id="ARBA00022840"/>
    </source>
</evidence>
<dbReference type="EMBL" id="WTPW01000052">
    <property type="protein sequence ID" value="KAF0554090.1"/>
    <property type="molecule type" value="Genomic_DNA"/>
</dbReference>
<dbReference type="SMART" id="SM00220">
    <property type="entry name" value="S_TKc"/>
    <property type="match status" value="1"/>
</dbReference>
<dbReference type="InterPro" id="IPR051131">
    <property type="entry name" value="NEK_Ser/Thr_kinase_NIMA"/>
</dbReference>
<keyword evidence="10" id="KW-0175">Coiled coil</keyword>
<accession>A0A8H4B249</accession>
<dbReference type="InterPro" id="IPR017441">
    <property type="entry name" value="Protein_kinase_ATP_BS"/>
</dbReference>
<keyword evidence="6 9" id="KW-0067">ATP-binding</keyword>
<evidence type="ECO:0000256" key="7">
    <source>
        <dbReference type="ARBA" id="ARBA00047899"/>
    </source>
</evidence>
<comment type="catalytic activity">
    <reaction evidence="7">
        <text>L-threonyl-[protein] + ATP = O-phospho-L-threonyl-[protein] + ADP + H(+)</text>
        <dbReference type="Rhea" id="RHEA:46608"/>
        <dbReference type="Rhea" id="RHEA-COMP:11060"/>
        <dbReference type="Rhea" id="RHEA-COMP:11605"/>
        <dbReference type="ChEBI" id="CHEBI:15378"/>
        <dbReference type="ChEBI" id="CHEBI:30013"/>
        <dbReference type="ChEBI" id="CHEBI:30616"/>
        <dbReference type="ChEBI" id="CHEBI:61977"/>
        <dbReference type="ChEBI" id="CHEBI:456216"/>
        <dbReference type="EC" id="2.7.11.1"/>
    </reaction>
</comment>
<sequence>MEQYEPLEIIGTGSFGLIRKVRRKTDGKILARKEIDYRRMNEKERNQLSAEFSILCELDHPNIVRYYGRHVDKINCMIYIIMEYCEGGDLSSIIKKCKKEGTFLSENTIWHFFTQILRALHECHYGYGKNKCGSNHSQQHITILHRDIKPDNVFLGSDNKLKLGDFGLSRKLNLDREFAQTYVGTPYYMSPELITESHYDVKSDIWSLGCLLYELCALQPPFQAKSQPVLAIKISAGTISPIPSRYSDELYNIIKAMLMVDPNQRPTTMELIKMLNPNKDTAYREELLKQREVTFEIMVANREEELKRGFAELQQCRQQLDFERQQLDFERQQFTNDVKLHTEQFNMEVQRHNEEFKVEYANLLQQKEELNNRFLELKRQKELQEQTFQNQESELKRRHDDFQRQIDEINKTRDDKVNDTVQAVAQVEAITSEKTRDHKVNDTVQVVTRVEAITNKKTRLRRLIYPPLEARPKNSTLVSSIIPQKRLQQSSQKSNAWDMDDDDLPSPFIKQRRKDPDQSNRGDRSSVTNQEICHTE</sequence>
<comment type="catalytic activity">
    <reaction evidence="8">
        <text>L-seryl-[protein] + ATP = O-phospho-L-seryl-[protein] + ADP + H(+)</text>
        <dbReference type="Rhea" id="RHEA:17989"/>
        <dbReference type="Rhea" id="RHEA-COMP:9863"/>
        <dbReference type="Rhea" id="RHEA-COMP:11604"/>
        <dbReference type="ChEBI" id="CHEBI:15378"/>
        <dbReference type="ChEBI" id="CHEBI:29999"/>
        <dbReference type="ChEBI" id="CHEBI:30616"/>
        <dbReference type="ChEBI" id="CHEBI:83421"/>
        <dbReference type="ChEBI" id="CHEBI:456216"/>
        <dbReference type="EC" id="2.7.11.1"/>
    </reaction>
</comment>
<keyword evidence="14" id="KW-1185">Reference proteome</keyword>
<dbReference type="Proteomes" id="UP000439903">
    <property type="component" value="Unassembled WGS sequence"/>
</dbReference>
<keyword evidence="5 13" id="KW-0418">Kinase</keyword>
<dbReference type="PANTHER" id="PTHR44899">
    <property type="entry name" value="CAMK FAMILY PROTEIN KINASE"/>
    <property type="match status" value="1"/>
</dbReference>
<dbReference type="PROSITE" id="PS00108">
    <property type="entry name" value="PROTEIN_KINASE_ST"/>
    <property type="match status" value="1"/>
</dbReference>
<evidence type="ECO:0000256" key="2">
    <source>
        <dbReference type="ARBA" id="ARBA00022527"/>
    </source>
</evidence>
<feature type="coiled-coil region" evidence="10">
    <location>
        <begin position="313"/>
        <end position="412"/>
    </location>
</feature>
<evidence type="ECO:0000256" key="1">
    <source>
        <dbReference type="ARBA" id="ARBA00012513"/>
    </source>
</evidence>
<dbReference type="InterPro" id="IPR011009">
    <property type="entry name" value="Kinase-like_dom_sf"/>
</dbReference>
<dbReference type="CDD" id="cd08217">
    <property type="entry name" value="STKc_Nek2"/>
    <property type="match status" value="1"/>
</dbReference>
<dbReference type="OrthoDB" id="10250725at2759"/>
<comment type="caution">
    <text evidence="13">The sequence shown here is derived from an EMBL/GenBank/DDBJ whole genome shotgun (WGS) entry which is preliminary data.</text>
</comment>
<evidence type="ECO:0000256" key="4">
    <source>
        <dbReference type="ARBA" id="ARBA00022741"/>
    </source>
</evidence>
<proteinExistence type="predicted"/>
<dbReference type="GO" id="GO:0004674">
    <property type="term" value="F:protein serine/threonine kinase activity"/>
    <property type="evidence" value="ECO:0007669"/>
    <property type="project" value="UniProtKB-KW"/>
</dbReference>
<dbReference type="Pfam" id="PF00069">
    <property type="entry name" value="Pkinase"/>
    <property type="match status" value="1"/>
</dbReference>
<reference evidence="13 14" key="1">
    <citation type="journal article" date="2019" name="Environ. Microbiol.">
        <title>At the nexus of three kingdoms: the genome of the mycorrhizal fungus Gigaspora margarita provides insights into plant, endobacterial and fungal interactions.</title>
        <authorList>
            <person name="Venice F."/>
            <person name="Ghignone S."/>
            <person name="Salvioli di Fossalunga A."/>
            <person name="Amselem J."/>
            <person name="Novero M."/>
            <person name="Xianan X."/>
            <person name="Sedzielewska Toro K."/>
            <person name="Morin E."/>
            <person name="Lipzen A."/>
            <person name="Grigoriev I.V."/>
            <person name="Henrissat B."/>
            <person name="Martin F.M."/>
            <person name="Bonfante P."/>
        </authorList>
    </citation>
    <scope>NUCLEOTIDE SEQUENCE [LARGE SCALE GENOMIC DNA]</scope>
    <source>
        <strain evidence="13 14">BEG34</strain>
    </source>
</reference>
<evidence type="ECO:0000256" key="5">
    <source>
        <dbReference type="ARBA" id="ARBA00022777"/>
    </source>
</evidence>